<feature type="domain" description="HTH hxlR-type" evidence="4">
    <location>
        <begin position="48"/>
        <end position="146"/>
    </location>
</feature>
<keyword evidence="2" id="KW-0238">DNA-binding</keyword>
<evidence type="ECO:0000313" key="5">
    <source>
        <dbReference type="EMBL" id="AMJ98916.1"/>
    </source>
</evidence>
<dbReference type="Proteomes" id="UP000063991">
    <property type="component" value="Chromosome"/>
</dbReference>
<dbReference type="OrthoDB" id="9807069at2"/>
<evidence type="ECO:0000256" key="3">
    <source>
        <dbReference type="ARBA" id="ARBA00023163"/>
    </source>
</evidence>
<evidence type="ECO:0000259" key="4">
    <source>
        <dbReference type="PROSITE" id="PS51118"/>
    </source>
</evidence>
<dbReference type="InterPro" id="IPR002577">
    <property type="entry name" value="HTH_HxlR"/>
</dbReference>
<keyword evidence="3" id="KW-0804">Transcription</keyword>
<dbReference type="Gene3D" id="1.10.10.10">
    <property type="entry name" value="Winged helix-like DNA-binding domain superfamily/Winged helix DNA-binding domain"/>
    <property type="match status" value="1"/>
</dbReference>
<dbReference type="PANTHER" id="PTHR33204:SF29">
    <property type="entry name" value="TRANSCRIPTIONAL REGULATOR"/>
    <property type="match status" value="1"/>
</dbReference>
<dbReference type="SUPFAM" id="SSF46785">
    <property type="entry name" value="Winged helix' DNA-binding domain"/>
    <property type="match status" value="1"/>
</dbReference>
<accession>A0A126Q0R9</accession>
<dbReference type="InterPro" id="IPR011991">
    <property type="entry name" value="ArsR-like_HTH"/>
</dbReference>
<dbReference type="RefSeq" id="WP_061095365.1">
    <property type="nucleotide sequence ID" value="NZ_CP014323.1"/>
</dbReference>
<sequence length="152" mass="17393">MTATLNSVVAEDSDVTLDIDNNAVLKSKKQDNEPNAAENTNDSNQYICGVAVSLEIIGGKWKGVILWHLCHKTLRFSQLRRRLQGVTQKMLTQQLRELERDGLVNRKVYAEVPPRVEYSLTDLGRTLEPTLRQLCDWGRAYNDDYRQNTNTK</sequence>
<evidence type="ECO:0000313" key="6">
    <source>
        <dbReference type="Proteomes" id="UP000063991"/>
    </source>
</evidence>
<dbReference type="GO" id="GO:0006355">
    <property type="term" value="P:regulation of DNA-templated transcription"/>
    <property type="evidence" value="ECO:0007669"/>
    <property type="project" value="UniProtKB-ARBA"/>
</dbReference>
<protein>
    <submittedName>
        <fullName evidence="5">Transcriptional regulator</fullName>
    </submittedName>
</protein>
<dbReference type="Pfam" id="PF01638">
    <property type="entry name" value="HxlR"/>
    <property type="match status" value="1"/>
</dbReference>
<dbReference type="GO" id="GO:0003677">
    <property type="term" value="F:DNA binding"/>
    <property type="evidence" value="ECO:0007669"/>
    <property type="project" value="UniProtKB-KW"/>
</dbReference>
<gene>
    <name evidence="5" type="ORF">AVL55_12505</name>
</gene>
<evidence type="ECO:0000256" key="2">
    <source>
        <dbReference type="ARBA" id="ARBA00023125"/>
    </source>
</evidence>
<dbReference type="AlphaFoldDB" id="A0A126Q0R9"/>
<dbReference type="InterPro" id="IPR036388">
    <property type="entry name" value="WH-like_DNA-bd_sf"/>
</dbReference>
<dbReference type="PANTHER" id="PTHR33204">
    <property type="entry name" value="TRANSCRIPTIONAL REGULATOR, MARR FAMILY"/>
    <property type="match status" value="1"/>
</dbReference>
<evidence type="ECO:0000256" key="1">
    <source>
        <dbReference type="ARBA" id="ARBA00023015"/>
    </source>
</evidence>
<proteinExistence type="predicted"/>
<dbReference type="PROSITE" id="PS51118">
    <property type="entry name" value="HTH_HXLR"/>
    <property type="match status" value="1"/>
</dbReference>
<organism evidence="5 6">
    <name type="scientific">Alteromonas macleodii</name>
    <name type="common">Pseudoalteromonas macleodii</name>
    <dbReference type="NCBI Taxonomy" id="28108"/>
    <lineage>
        <taxon>Bacteria</taxon>
        <taxon>Pseudomonadati</taxon>
        <taxon>Pseudomonadota</taxon>
        <taxon>Gammaproteobacteria</taxon>
        <taxon>Alteromonadales</taxon>
        <taxon>Alteromonadaceae</taxon>
        <taxon>Alteromonas/Salinimonas group</taxon>
        <taxon>Alteromonas</taxon>
    </lineage>
</organism>
<reference evidence="5 6" key="1">
    <citation type="submission" date="2015-12" db="EMBL/GenBank/DDBJ databases">
        <authorList>
            <person name="Shamseldin A."/>
            <person name="Moawad H."/>
            <person name="Abd El-Rahim W.M."/>
            <person name="Sadowsky M.J."/>
        </authorList>
    </citation>
    <scope>NUCLEOTIDE SEQUENCE [LARGE SCALE GENOMIC DNA]</scope>
    <source>
        <strain evidence="5 6">D7</strain>
    </source>
</reference>
<dbReference type="CDD" id="cd00090">
    <property type="entry name" value="HTH_ARSR"/>
    <property type="match status" value="1"/>
</dbReference>
<dbReference type="EMBL" id="CP014323">
    <property type="protein sequence ID" value="AMJ98916.1"/>
    <property type="molecule type" value="Genomic_DNA"/>
</dbReference>
<keyword evidence="1" id="KW-0805">Transcription regulation</keyword>
<dbReference type="InterPro" id="IPR036390">
    <property type="entry name" value="WH_DNA-bd_sf"/>
</dbReference>
<name>A0A126Q0R9_ALTMA</name>